<comment type="caution">
    <text evidence="1">The sequence shown here is derived from an EMBL/GenBank/DDBJ whole genome shotgun (WGS) entry which is preliminary data.</text>
</comment>
<proteinExistence type="predicted"/>
<accession>A0AAP0NZS7</accession>
<dbReference type="EMBL" id="JBBNAE010000005">
    <property type="protein sequence ID" value="KAK9124629.1"/>
    <property type="molecule type" value="Genomic_DNA"/>
</dbReference>
<protein>
    <submittedName>
        <fullName evidence="1">Uncharacterized protein</fullName>
    </submittedName>
</protein>
<dbReference type="Proteomes" id="UP001417504">
    <property type="component" value="Unassembled WGS sequence"/>
</dbReference>
<gene>
    <name evidence="1" type="ORF">Sjap_014231</name>
</gene>
<reference evidence="1 2" key="1">
    <citation type="submission" date="2024-01" db="EMBL/GenBank/DDBJ databases">
        <title>Genome assemblies of Stephania.</title>
        <authorList>
            <person name="Yang L."/>
        </authorList>
    </citation>
    <scope>NUCLEOTIDE SEQUENCE [LARGE SCALE GENOMIC DNA]</scope>
    <source>
        <strain evidence="1">QJT</strain>
        <tissue evidence="1">Leaf</tissue>
    </source>
</reference>
<organism evidence="1 2">
    <name type="scientific">Stephania japonica</name>
    <dbReference type="NCBI Taxonomy" id="461633"/>
    <lineage>
        <taxon>Eukaryota</taxon>
        <taxon>Viridiplantae</taxon>
        <taxon>Streptophyta</taxon>
        <taxon>Embryophyta</taxon>
        <taxon>Tracheophyta</taxon>
        <taxon>Spermatophyta</taxon>
        <taxon>Magnoliopsida</taxon>
        <taxon>Ranunculales</taxon>
        <taxon>Menispermaceae</taxon>
        <taxon>Menispermoideae</taxon>
        <taxon>Cissampelideae</taxon>
        <taxon>Stephania</taxon>
    </lineage>
</organism>
<keyword evidence="2" id="KW-1185">Reference proteome</keyword>
<sequence>MDEILLWSCVKIIRYCHTREEAWNGPLGFLILKIHSLLVPQLGNFVTSILN</sequence>
<evidence type="ECO:0000313" key="1">
    <source>
        <dbReference type="EMBL" id="KAK9124629.1"/>
    </source>
</evidence>
<evidence type="ECO:0000313" key="2">
    <source>
        <dbReference type="Proteomes" id="UP001417504"/>
    </source>
</evidence>
<dbReference type="AlphaFoldDB" id="A0AAP0NZS7"/>
<name>A0AAP0NZS7_9MAGN</name>